<gene>
    <name evidence="1" type="ORF">MCYG_06200</name>
</gene>
<dbReference type="RefSeq" id="XP_002844236.1">
    <property type="nucleotide sequence ID" value="XM_002844190.1"/>
</dbReference>
<protein>
    <submittedName>
        <fullName evidence="1">Uncharacterized protein</fullName>
    </submittedName>
</protein>
<dbReference type="GeneID" id="9222475"/>
<dbReference type="Proteomes" id="UP000002035">
    <property type="component" value="Unassembled WGS sequence"/>
</dbReference>
<evidence type="ECO:0000313" key="1">
    <source>
        <dbReference type="EMBL" id="EEQ33381.1"/>
    </source>
</evidence>
<organism evidence="1 2">
    <name type="scientific">Arthroderma otae (strain ATCC MYA-4605 / CBS 113480)</name>
    <name type="common">Microsporum canis</name>
    <dbReference type="NCBI Taxonomy" id="554155"/>
    <lineage>
        <taxon>Eukaryota</taxon>
        <taxon>Fungi</taxon>
        <taxon>Dikarya</taxon>
        <taxon>Ascomycota</taxon>
        <taxon>Pezizomycotina</taxon>
        <taxon>Eurotiomycetes</taxon>
        <taxon>Eurotiomycetidae</taxon>
        <taxon>Onygenales</taxon>
        <taxon>Arthrodermataceae</taxon>
        <taxon>Microsporum</taxon>
    </lineage>
</organism>
<name>C5FTZ7_ARTOC</name>
<dbReference type="HOGENOM" id="CLU_1294097_0_0_1"/>
<keyword evidence="2" id="KW-1185">Reference proteome</keyword>
<proteinExistence type="predicted"/>
<reference evidence="2" key="1">
    <citation type="journal article" date="2012" name="MBio">
        <title>Comparative genome analysis of Trichophyton rubrum and related dermatophytes reveals candidate genes involved in infection.</title>
        <authorList>
            <person name="Martinez D.A."/>
            <person name="Oliver B.G."/>
            <person name="Graeser Y."/>
            <person name="Goldberg J.M."/>
            <person name="Li W."/>
            <person name="Martinez-Rossi N.M."/>
            <person name="Monod M."/>
            <person name="Shelest E."/>
            <person name="Barton R.C."/>
            <person name="Birch E."/>
            <person name="Brakhage A.A."/>
            <person name="Chen Z."/>
            <person name="Gurr S.J."/>
            <person name="Heiman D."/>
            <person name="Heitman J."/>
            <person name="Kosti I."/>
            <person name="Rossi A."/>
            <person name="Saif S."/>
            <person name="Samalova M."/>
            <person name="Saunders C.W."/>
            <person name="Shea T."/>
            <person name="Summerbell R.C."/>
            <person name="Xu J."/>
            <person name="Young S."/>
            <person name="Zeng Q."/>
            <person name="Birren B.W."/>
            <person name="Cuomo C.A."/>
            <person name="White T.C."/>
        </authorList>
    </citation>
    <scope>NUCLEOTIDE SEQUENCE [LARGE SCALE GENOMIC DNA]</scope>
    <source>
        <strain evidence="2">ATCC MYA-4605 / CBS 113480</strain>
    </source>
</reference>
<dbReference type="EMBL" id="DS995706">
    <property type="protein sequence ID" value="EEQ33381.1"/>
    <property type="molecule type" value="Genomic_DNA"/>
</dbReference>
<evidence type="ECO:0000313" key="2">
    <source>
        <dbReference type="Proteomes" id="UP000002035"/>
    </source>
</evidence>
<sequence length="213" mass="24281">MGSLGCWLPLAADFLYCTFLYTYASYLHIQDAGRSASETPFWEIFDFTLNITTTTATVDNDNPEYSTSTKLAVEAIPWLQQGESTDVPGLQDVITLCFYPRVKSRLRREQRYLARFASTQARAQTHGIRITDIRRTILLCNTGRAHFKDWGTRSRSSRHALQEELIYASPSPKCHLKKVPELAISLLAPRDDSWTAIKSWAKTSRREAKGRFP</sequence>
<accession>C5FTZ7</accession>
<dbReference type="AlphaFoldDB" id="C5FTZ7"/>
<dbReference type="VEuPathDB" id="FungiDB:MCYG_06200"/>